<dbReference type="EMBL" id="QKWF01000100">
    <property type="protein sequence ID" value="PZM16543.1"/>
    <property type="molecule type" value="Genomic_DNA"/>
</dbReference>
<reference evidence="1 2" key="1">
    <citation type="submission" date="2018-06" db="EMBL/GenBank/DDBJ databases">
        <title>Carbapenemase-producing Acinetobacter spp. from environmental sources in an hospital from French Polynesia.</title>
        <authorList>
            <person name="Bonnin R.A."/>
            <person name="Levy M."/>
            <person name="Cuzon G."/>
            <person name="Dortet L."/>
            <person name="Naas T."/>
        </authorList>
    </citation>
    <scope>NUCLEOTIDE SEQUENCE [LARGE SCALE GENOMIC DNA]</scope>
    <source>
        <strain evidence="1 2">R10</strain>
    </source>
</reference>
<organism evidence="1 2">
    <name type="scientific">Acinetobacter baumannii</name>
    <dbReference type="NCBI Taxonomy" id="470"/>
    <lineage>
        <taxon>Bacteria</taxon>
        <taxon>Pseudomonadati</taxon>
        <taxon>Pseudomonadota</taxon>
        <taxon>Gammaproteobacteria</taxon>
        <taxon>Moraxellales</taxon>
        <taxon>Moraxellaceae</taxon>
        <taxon>Acinetobacter</taxon>
        <taxon>Acinetobacter calcoaceticus/baumannii complex</taxon>
    </lineage>
</organism>
<protein>
    <submittedName>
        <fullName evidence="1">Uncharacterized protein</fullName>
    </submittedName>
</protein>
<gene>
    <name evidence="1" type="ORF">DOL94_10635</name>
</gene>
<evidence type="ECO:0000313" key="1">
    <source>
        <dbReference type="EMBL" id="PZM16543.1"/>
    </source>
</evidence>
<dbReference type="AlphaFoldDB" id="A0A3F3MTF9"/>
<evidence type="ECO:0000313" key="2">
    <source>
        <dbReference type="Proteomes" id="UP000248662"/>
    </source>
</evidence>
<proteinExistence type="predicted"/>
<dbReference type="Proteomes" id="UP000248662">
    <property type="component" value="Unassembled WGS sequence"/>
</dbReference>
<sequence length="75" mass="8692">MMKSFEKITHISTKPGEWFFQPVPGHLPPPWGQIRKGFFQDSFVCTCLNAQTNPSMPPSRYWQNYQATIDFVQGL</sequence>
<accession>A0A3F3MTF9</accession>
<comment type="caution">
    <text evidence="1">The sequence shown here is derived from an EMBL/GenBank/DDBJ whole genome shotgun (WGS) entry which is preliminary data.</text>
</comment>
<name>A0A3F3MTF9_ACIBA</name>